<name>A0A238F7U2_9BASI</name>
<dbReference type="InterPro" id="IPR020471">
    <property type="entry name" value="AKR"/>
</dbReference>
<dbReference type="Proteomes" id="UP000198372">
    <property type="component" value="Unassembled WGS sequence"/>
</dbReference>
<dbReference type="STRING" id="269621.A0A238F7U2"/>
<dbReference type="Pfam" id="PF00248">
    <property type="entry name" value="Aldo_ket_red"/>
    <property type="match status" value="1"/>
</dbReference>
<dbReference type="GO" id="GO:0016491">
    <property type="term" value="F:oxidoreductase activity"/>
    <property type="evidence" value="ECO:0007669"/>
    <property type="project" value="InterPro"/>
</dbReference>
<proteinExistence type="predicted"/>
<evidence type="ECO:0000313" key="2">
    <source>
        <dbReference type="EMBL" id="SCV69920.1"/>
    </source>
</evidence>
<feature type="domain" description="NADP-dependent oxidoreductase" evidence="1">
    <location>
        <begin position="18"/>
        <end position="176"/>
    </location>
</feature>
<dbReference type="PANTHER" id="PTHR11732">
    <property type="entry name" value="ALDO/KETO REDUCTASE"/>
    <property type="match status" value="1"/>
</dbReference>
<dbReference type="EMBL" id="FMSP01000005">
    <property type="protein sequence ID" value="SCV69920.1"/>
    <property type="molecule type" value="Genomic_DNA"/>
</dbReference>
<dbReference type="InterPro" id="IPR036812">
    <property type="entry name" value="NAD(P)_OxRdtase_dom_sf"/>
</dbReference>
<keyword evidence="3" id="KW-1185">Reference proteome</keyword>
<sequence length="334" mass="38118">MQQPAMLYGTAWKGARTTALVVHAVLAGFRDIDTACQPKHYRQELVGQAIEQLKTHHGISRHQLWIQTKFISLDGQDLSQPLPYDKDAPLAQKVRQSFETSLKQLGTDYIDSLIMHSPMRTREETRAVWTEFEALVKSGKVREIGISNIYDLDLFDWCFETFEIKPSSMSVDLAVRPSAESENLTSSSRSPSQNRFVEEHLNFCAPILERLTQRVKDGQPMVRLQTFWTLTGNPEILRQLSPLQVFTFPESKTGLKTSAQALYFLLMTARRWPKGMIVPLTGTTSEQHMKDDMEVMRAVEARSVGDGWKGEKKEMEDARALVEKYIWTNSFTNA</sequence>
<dbReference type="SUPFAM" id="SSF51430">
    <property type="entry name" value="NAD(P)-linked oxidoreductase"/>
    <property type="match status" value="1"/>
</dbReference>
<protein>
    <submittedName>
        <fullName evidence="2">BQ2448_1314 protein</fullName>
    </submittedName>
</protein>
<dbReference type="OrthoDB" id="5357513at2759"/>
<dbReference type="Gene3D" id="3.20.20.100">
    <property type="entry name" value="NADP-dependent oxidoreductase domain"/>
    <property type="match status" value="1"/>
</dbReference>
<gene>
    <name evidence="2" type="ORF">BQ2448_1314</name>
</gene>
<accession>A0A238F7U2</accession>
<evidence type="ECO:0000313" key="3">
    <source>
        <dbReference type="Proteomes" id="UP000198372"/>
    </source>
</evidence>
<dbReference type="InterPro" id="IPR023210">
    <property type="entry name" value="NADP_OxRdtase_dom"/>
</dbReference>
<reference evidence="3" key="1">
    <citation type="submission" date="2016-09" db="EMBL/GenBank/DDBJ databases">
        <authorList>
            <person name="Jeantristanb JTB J.-T."/>
            <person name="Ricardo R."/>
        </authorList>
    </citation>
    <scope>NUCLEOTIDE SEQUENCE [LARGE SCALE GENOMIC DNA]</scope>
</reference>
<organism evidence="2 3">
    <name type="scientific">Microbotryum intermedium</name>
    <dbReference type="NCBI Taxonomy" id="269621"/>
    <lineage>
        <taxon>Eukaryota</taxon>
        <taxon>Fungi</taxon>
        <taxon>Dikarya</taxon>
        <taxon>Basidiomycota</taxon>
        <taxon>Pucciniomycotina</taxon>
        <taxon>Microbotryomycetes</taxon>
        <taxon>Microbotryales</taxon>
        <taxon>Microbotryaceae</taxon>
        <taxon>Microbotryum</taxon>
    </lineage>
</organism>
<dbReference type="AlphaFoldDB" id="A0A238F7U2"/>
<evidence type="ECO:0000259" key="1">
    <source>
        <dbReference type="Pfam" id="PF00248"/>
    </source>
</evidence>